<keyword evidence="7" id="KW-1185">Reference proteome</keyword>
<dbReference type="InterPro" id="IPR001486">
    <property type="entry name" value="Hemoglobin_trunc"/>
</dbReference>
<keyword evidence="4" id="KW-0408">Iron</keyword>
<protein>
    <submittedName>
        <fullName evidence="6">Two-on-two hemoglobin-3</fullName>
    </submittedName>
</protein>
<name>A0ABS8S370_DATST</name>
<sequence>MSLSNVAPKDQFHKKRRVFHATATSPYITLPPPCSTLSVLSSQLPTKSEARKRKMQSLQQKASEWSGVDPNDAFAIDETNLFEKLGLQTFINLSTNFYNRVYDDEEEWFRSIFSNSSKEDAIRNQYEFFVQRMGGPNLYSQRKGDTALISRHRTFPVTHKAAERWLHHMQQALDSAADIDEDSKTRMKKFFRHTAFFLVAGVELKNQNKGTGCKNCSHH</sequence>
<dbReference type="Proteomes" id="UP000823775">
    <property type="component" value="Unassembled WGS sequence"/>
</dbReference>
<dbReference type="Pfam" id="PF01152">
    <property type="entry name" value="Bac_globin"/>
    <property type="match status" value="1"/>
</dbReference>
<evidence type="ECO:0000313" key="6">
    <source>
        <dbReference type="EMBL" id="MCD7453501.1"/>
    </source>
</evidence>
<comment type="caution">
    <text evidence="6">The sequence shown here is derived from an EMBL/GenBank/DDBJ whole genome shotgun (WGS) entry which is preliminary data.</text>
</comment>
<dbReference type="PANTHER" id="PTHR47366:SF3">
    <property type="entry name" value="HEMOGLOBIN"/>
    <property type="match status" value="1"/>
</dbReference>
<keyword evidence="3" id="KW-0479">Metal-binding</keyword>
<dbReference type="EMBL" id="JACEIK010000255">
    <property type="protein sequence ID" value="MCD7453501.1"/>
    <property type="molecule type" value="Genomic_DNA"/>
</dbReference>
<keyword evidence="1" id="KW-0813">Transport</keyword>
<dbReference type="SUPFAM" id="SSF46458">
    <property type="entry name" value="Globin-like"/>
    <property type="match status" value="1"/>
</dbReference>
<dbReference type="Gene3D" id="1.10.490.10">
    <property type="entry name" value="Globins"/>
    <property type="match status" value="1"/>
</dbReference>
<evidence type="ECO:0000256" key="5">
    <source>
        <dbReference type="ARBA" id="ARBA00034496"/>
    </source>
</evidence>
<organism evidence="6 7">
    <name type="scientific">Datura stramonium</name>
    <name type="common">Jimsonweed</name>
    <name type="synonym">Common thornapple</name>
    <dbReference type="NCBI Taxonomy" id="4076"/>
    <lineage>
        <taxon>Eukaryota</taxon>
        <taxon>Viridiplantae</taxon>
        <taxon>Streptophyta</taxon>
        <taxon>Embryophyta</taxon>
        <taxon>Tracheophyta</taxon>
        <taxon>Spermatophyta</taxon>
        <taxon>Magnoliopsida</taxon>
        <taxon>eudicotyledons</taxon>
        <taxon>Gunneridae</taxon>
        <taxon>Pentapetalae</taxon>
        <taxon>asterids</taxon>
        <taxon>lamiids</taxon>
        <taxon>Solanales</taxon>
        <taxon>Solanaceae</taxon>
        <taxon>Solanoideae</taxon>
        <taxon>Datureae</taxon>
        <taxon>Datura</taxon>
    </lineage>
</organism>
<dbReference type="InterPro" id="IPR009050">
    <property type="entry name" value="Globin-like_sf"/>
</dbReference>
<keyword evidence="2" id="KW-0349">Heme</keyword>
<reference evidence="6 7" key="1">
    <citation type="journal article" date="2021" name="BMC Genomics">
        <title>Datura genome reveals duplications of psychoactive alkaloid biosynthetic genes and high mutation rate following tissue culture.</title>
        <authorList>
            <person name="Rajewski A."/>
            <person name="Carter-House D."/>
            <person name="Stajich J."/>
            <person name="Litt A."/>
        </authorList>
    </citation>
    <scope>NUCLEOTIDE SEQUENCE [LARGE SCALE GENOMIC DNA]</scope>
    <source>
        <strain evidence="6">AR-01</strain>
    </source>
</reference>
<dbReference type="InterPro" id="IPR044203">
    <property type="entry name" value="GlbO/GLB3-like"/>
</dbReference>
<evidence type="ECO:0000313" key="7">
    <source>
        <dbReference type="Proteomes" id="UP000823775"/>
    </source>
</evidence>
<evidence type="ECO:0000256" key="4">
    <source>
        <dbReference type="ARBA" id="ARBA00023004"/>
    </source>
</evidence>
<evidence type="ECO:0000256" key="3">
    <source>
        <dbReference type="ARBA" id="ARBA00022723"/>
    </source>
</evidence>
<dbReference type="InterPro" id="IPR012292">
    <property type="entry name" value="Globin/Proto"/>
</dbReference>
<gene>
    <name evidence="6" type="primary">GLB3_1</name>
    <name evidence="6" type="ORF">HAX54_021200</name>
</gene>
<dbReference type="PANTHER" id="PTHR47366">
    <property type="entry name" value="TWO-ON-TWO HEMOGLOBIN-3"/>
    <property type="match status" value="1"/>
</dbReference>
<proteinExistence type="inferred from homology"/>
<accession>A0ABS8S370</accession>
<dbReference type="CDD" id="cd19755">
    <property type="entry name" value="TrHb2_AtGlb3-like_O"/>
    <property type="match status" value="1"/>
</dbReference>
<evidence type="ECO:0000256" key="1">
    <source>
        <dbReference type="ARBA" id="ARBA00022448"/>
    </source>
</evidence>
<evidence type="ECO:0000256" key="2">
    <source>
        <dbReference type="ARBA" id="ARBA00022617"/>
    </source>
</evidence>
<comment type="similarity">
    <text evidence="5">Belongs to the truncated hemoglobin family. Group II subfamily.</text>
</comment>